<keyword evidence="5" id="KW-1185">Reference proteome</keyword>
<evidence type="ECO:0000256" key="2">
    <source>
        <dbReference type="ARBA" id="ARBA00023043"/>
    </source>
</evidence>
<dbReference type="PROSITE" id="PS50297">
    <property type="entry name" value="ANK_REP_REGION"/>
    <property type="match status" value="2"/>
</dbReference>
<dbReference type="SMART" id="SM00248">
    <property type="entry name" value="ANK"/>
    <property type="match status" value="6"/>
</dbReference>
<dbReference type="InterPro" id="IPR036770">
    <property type="entry name" value="Ankyrin_rpt-contain_sf"/>
</dbReference>
<evidence type="ECO:0000313" key="5">
    <source>
        <dbReference type="Proteomes" id="UP001153069"/>
    </source>
</evidence>
<dbReference type="GO" id="GO:0005634">
    <property type="term" value="C:nucleus"/>
    <property type="evidence" value="ECO:0007669"/>
    <property type="project" value="TreeGrafter"/>
</dbReference>
<protein>
    <submittedName>
        <fullName evidence="4">Ankyrin Repeat Protein</fullName>
    </submittedName>
</protein>
<reference evidence="4" key="1">
    <citation type="submission" date="2020-06" db="EMBL/GenBank/DDBJ databases">
        <authorList>
            <consortium name="Plant Systems Biology data submission"/>
        </authorList>
    </citation>
    <scope>NUCLEOTIDE SEQUENCE</scope>
    <source>
        <strain evidence="4">D6</strain>
    </source>
</reference>
<evidence type="ECO:0000256" key="1">
    <source>
        <dbReference type="ARBA" id="ARBA00022737"/>
    </source>
</evidence>
<dbReference type="InterPro" id="IPR002110">
    <property type="entry name" value="Ankyrin_rpt"/>
</dbReference>
<feature type="repeat" description="ANK" evidence="3">
    <location>
        <begin position="324"/>
        <end position="356"/>
    </location>
</feature>
<dbReference type="PANTHER" id="PTHR24201">
    <property type="entry name" value="ANK_REP_REGION DOMAIN-CONTAINING PROTEIN"/>
    <property type="match status" value="1"/>
</dbReference>
<dbReference type="EMBL" id="CAICTM010000507">
    <property type="protein sequence ID" value="CAB9511903.1"/>
    <property type="molecule type" value="Genomic_DNA"/>
</dbReference>
<dbReference type="SUPFAM" id="SSF48403">
    <property type="entry name" value="Ankyrin repeat"/>
    <property type="match status" value="1"/>
</dbReference>
<organism evidence="4 5">
    <name type="scientific">Seminavis robusta</name>
    <dbReference type="NCBI Taxonomy" id="568900"/>
    <lineage>
        <taxon>Eukaryota</taxon>
        <taxon>Sar</taxon>
        <taxon>Stramenopiles</taxon>
        <taxon>Ochrophyta</taxon>
        <taxon>Bacillariophyta</taxon>
        <taxon>Bacillariophyceae</taxon>
        <taxon>Bacillariophycidae</taxon>
        <taxon>Naviculales</taxon>
        <taxon>Naviculaceae</taxon>
        <taxon>Seminavis</taxon>
    </lineage>
</organism>
<feature type="repeat" description="ANK" evidence="3">
    <location>
        <begin position="44"/>
        <end position="76"/>
    </location>
</feature>
<keyword evidence="2 3" id="KW-0040">ANK repeat</keyword>
<gene>
    <name evidence="4" type="ORF">SEMRO_508_G156910.1</name>
</gene>
<name>A0A9N8HIM1_9STRA</name>
<sequence>MMNAANFAPPEWDAILTASMRNDFGAIKRLVQQDGVDPSHSNAVNQSGLHIAALWGNVEAVDALIEYKAAVNAQNKLTGATPLHCAVQSNKGKATERFECIELLIKEGGADVSLADFFGKTPSEYCQENPALAALLTPQAPPLFTAIQEGKVEDVQQIVTAANDTDKKNLLEQVFRGKTPFQITIDLLLQDNDDDETETTTPVDKTQLVSILELLLQAGANADGSAPHDDFANAVNPMLTLEEGPVLPPLVRVCTALQTAYKNPQPDTVALLERTAQLLLLSQETKTTPELEQLLHTACRKGDLQFTKYMVETIGVPPNAKGRQGMTALQFAARSGKTDIVRYLLSDHVNADVSIPDDRGKTALDAARVNNKQDIVALLEEFAAAKQQV</sequence>
<dbReference type="Gene3D" id="1.25.40.20">
    <property type="entry name" value="Ankyrin repeat-containing domain"/>
    <property type="match status" value="3"/>
</dbReference>
<keyword evidence="1" id="KW-0677">Repeat</keyword>
<dbReference type="Proteomes" id="UP001153069">
    <property type="component" value="Unassembled WGS sequence"/>
</dbReference>
<comment type="caution">
    <text evidence="4">The sequence shown here is derived from an EMBL/GenBank/DDBJ whole genome shotgun (WGS) entry which is preliminary data.</text>
</comment>
<dbReference type="OrthoDB" id="47112at2759"/>
<dbReference type="AlphaFoldDB" id="A0A9N8HIM1"/>
<dbReference type="PROSITE" id="PS50088">
    <property type="entry name" value="ANK_REPEAT"/>
    <property type="match status" value="2"/>
</dbReference>
<proteinExistence type="predicted"/>
<dbReference type="InterPro" id="IPR050776">
    <property type="entry name" value="Ank_Repeat/CDKN_Inhibitor"/>
</dbReference>
<accession>A0A9N8HIM1</accession>
<dbReference type="Pfam" id="PF12796">
    <property type="entry name" value="Ank_2"/>
    <property type="match status" value="2"/>
</dbReference>
<evidence type="ECO:0000256" key="3">
    <source>
        <dbReference type="PROSITE-ProRule" id="PRU00023"/>
    </source>
</evidence>
<dbReference type="PANTHER" id="PTHR24201:SF2">
    <property type="entry name" value="ANKYRIN REPEAT DOMAIN-CONTAINING PROTEIN 42"/>
    <property type="match status" value="1"/>
</dbReference>
<evidence type="ECO:0000313" key="4">
    <source>
        <dbReference type="EMBL" id="CAB9511903.1"/>
    </source>
</evidence>